<evidence type="ECO:0000313" key="2">
    <source>
        <dbReference type="Proteomes" id="UP000095287"/>
    </source>
</evidence>
<dbReference type="Gene3D" id="3.40.50.1820">
    <property type="entry name" value="alpha/beta hydrolase"/>
    <property type="match status" value="1"/>
</dbReference>
<dbReference type="AlphaFoldDB" id="A0A1I7ZKU3"/>
<reference evidence="3" key="1">
    <citation type="submission" date="2016-11" db="UniProtKB">
        <authorList>
            <consortium name="WormBaseParasite"/>
        </authorList>
    </citation>
    <scope>IDENTIFICATION</scope>
</reference>
<evidence type="ECO:0000313" key="3">
    <source>
        <dbReference type="WBParaSite" id="L893_g27553.t1"/>
    </source>
</evidence>
<protein>
    <submittedName>
        <fullName evidence="3">Lecithin-cholesterol acyltransferase-like 1</fullName>
    </submittedName>
</protein>
<dbReference type="InterPro" id="IPR003386">
    <property type="entry name" value="LACT/PDAT_acylTrfase"/>
</dbReference>
<dbReference type="Proteomes" id="UP000095287">
    <property type="component" value="Unplaced"/>
</dbReference>
<sequence length="430" mass="47340">MGRLTAAVPLLSLCLFLSAECLEHSVPPSPQKPYVAREDDPKTPGHPVVLVPGDGGSQIEANLTGKPEVVHYSCYKTTADYFDLWLDLREFAPLAIDCWADNMRLVFDAESGAAADSPGVRTRVPGFGGTASVEWLDKSRAHQGQYFSTIADALVQWGYTRGKDLLGAPFDWRRAPHELAGFYATLRASIETAYFYNGNRRVVVLGHSMGNPVMLYFYRNVVSASWKEKFVHSHISLAGAWGGAMQIVKLFASGYNMDYYRILLSPFALRPMQRSFTSSAFLFPSGAVWAEDEVLAATASKNYTLQNVREFFEDIGYALGWEQFQRTRYPDVAALAAPGVALHCVYGRGVATPETFSWAAGYFPDYQPTATNGDGDGTVNLRSLEACARWNATNNAGRPVSLHALDGADHMSILGDSRTIDLLRNLLYAE</sequence>
<name>A0A1I7ZKU3_9BILA</name>
<keyword evidence="2" id="KW-1185">Reference proteome</keyword>
<dbReference type="WBParaSite" id="L893_g27553.t1">
    <property type="protein sequence ID" value="L893_g27553.t1"/>
    <property type="gene ID" value="L893_g27553"/>
</dbReference>
<accession>A0A1I7ZKU3</accession>
<feature type="chain" id="PRO_5009313601" evidence="1">
    <location>
        <begin position="22"/>
        <end position="430"/>
    </location>
</feature>
<dbReference type="PANTHER" id="PTHR11440">
    <property type="entry name" value="LECITHIN-CHOLESTEROL ACYLTRANSFERASE-RELATED"/>
    <property type="match status" value="1"/>
</dbReference>
<dbReference type="GO" id="GO:0008374">
    <property type="term" value="F:O-acyltransferase activity"/>
    <property type="evidence" value="ECO:0007669"/>
    <property type="project" value="InterPro"/>
</dbReference>
<keyword evidence="1" id="KW-0732">Signal</keyword>
<proteinExistence type="predicted"/>
<dbReference type="SUPFAM" id="SSF53474">
    <property type="entry name" value="alpha/beta-Hydrolases"/>
    <property type="match status" value="1"/>
</dbReference>
<dbReference type="GO" id="GO:0006629">
    <property type="term" value="P:lipid metabolic process"/>
    <property type="evidence" value="ECO:0007669"/>
    <property type="project" value="InterPro"/>
</dbReference>
<feature type="signal peptide" evidence="1">
    <location>
        <begin position="1"/>
        <end position="21"/>
    </location>
</feature>
<dbReference type="Pfam" id="PF02450">
    <property type="entry name" value="LCAT"/>
    <property type="match status" value="1"/>
</dbReference>
<organism evidence="2 3">
    <name type="scientific">Steinernema glaseri</name>
    <dbReference type="NCBI Taxonomy" id="37863"/>
    <lineage>
        <taxon>Eukaryota</taxon>
        <taxon>Metazoa</taxon>
        <taxon>Ecdysozoa</taxon>
        <taxon>Nematoda</taxon>
        <taxon>Chromadorea</taxon>
        <taxon>Rhabditida</taxon>
        <taxon>Tylenchina</taxon>
        <taxon>Panagrolaimomorpha</taxon>
        <taxon>Strongyloidoidea</taxon>
        <taxon>Steinernematidae</taxon>
        <taxon>Steinernema</taxon>
    </lineage>
</organism>
<dbReference type="InterPro" id="IPR029058">
    <property type="entry name" value="AB_hydrolase_fold"/>
</dbReference>
<evidence type="ECO:0000256" key="1">
    <source>
        <dbReference type="SAM" id="SignalP"/>
    </source>
</evidence>